<dbReference type="EMBL" id="CP002360">
    <property type="protein sequence ID" value="AEE95825.1"/>
    <property type="molecule type" value="Genomic_DNA"/>
</dbReference>
<dbReference type="Proteomes" id="UP000008457">
    <property type="component" value="Chromosome"/>
</dbReference>
<dbReference type="HOGENOM" id="CLU_038944_8_2_9"/>
<dbReference type="STRING" id="697281.Mahau_0622"/>
<dbReference type="InterPro" id="IPR032816">
    <property type="entry name" value="VTT_dom"/>
</dbReference>
<dbReference type="Pfam" id="PF09335">
    <property type="entry name" value="VTT_dom"/>
    <property type="match status" value="1"/>
</dbReference>
<reference evidence="9" key="1">
    <citation type="submission" date="2010-11" db="EMBL/GenBank/DDBJ databases">
        <title>The complete genome of Mahella australiensis DSM 15567.</title>
        <authorList>
            <consortium name="US DOE Joint Genome Institute (JGI-PGF)"/>
            <person name="Lucas S."/>
            <person name="Copeland A."/>
            <person name="Lapidus A."/>
            <person name="Bruce D."/>
            <person name="Goodwin L."/>
            <person name="Pitluck S."/>
            <person name="Kyrpides N."/>
            <person name="Mavromatis K."/>
            <person name="Pagani I."/>
            <person name="Ivanova N."/>
            <person name="Teshima H."/>
            <person name="Brettin T."/>
            <person name="Detter J.C."/>
            <person name="Han C."/>
            <person name="Tapia R."/>
            <person name="Land M."/>
            <person name="Hauser L."/>
            <person name="Markowitz V."/>
            <person name="Cheng J.-F."/>
            <person name="Hugenholtz P."/>
            <person name="Woyke T."/>
            <person name="Wu D."/>
            <person name="Spring S."/>
            <person name="Pukall R."/>
            <person name="Steenblock K."/>
            <person name="Schneider S."/>
            <person name="Klenk H.-P."/>
            <person name="Eisen J.A."/>
        </authorList>
    </citation>
    <scope>NUCLEOTIDE SEQUENCE [LARGE SCALE GENOMIC DNA]</scope>
    <source>
        <strain evidence="9">DSM 15567 / CIP 107919 / 50-1 BON</strain>
    </source>
</reference>
<evidence type="ECO:0000256" key="1">
    <source>
        <dbReference type="ARBA" id="ARBA00004651"/>
    </source>
</evidence>
<dbReference type="AlphaFoldDB" id="F4A007"/>
<accession>F4A007</accession>
<feature type="transmembrane region" description="Helical" evidence="6">
    <location>
        <begin position="158"/>
        <end position="179"/>
    </location>
</feature>
<dbReference type="PANTHER" id="PTHR12677:SF59">
    <property type="entry name" value="GOLGI APPARATUS MEMBRANE PROTEIN TVP38-RELATED"/>
    <property type="match status" value="1"/>
</dbReference>
<name>F4A007_MAHA5</name>
<evidence type="ECO:0000256" key="6">
    <source>
        <dbReference type="RuleBase" id="RU366058"/>
    </source>
</evidence>
<dbReference type="InterPro" id="IPR015414">
    <property type="entry name" value="TMEM64"/>
</dbReference>
<dbReference type="GO" id="GO:0005886">
    <property type="term" value="C:plasma membrane"/>
    <property type="evidence" value="ECO:0007669"/>
    <property type="project" value="UniProtKB-SubCell"/>
</dbReference>
<evidence type="ECO:0000256" key="3">
    <source>
        <dbReference type="ARBA" id="ARBA00022692"/>
    </source>
</evidence>
<feature type="transmembrane region" description="Helical" evidence="6">
    <location>
        <begin position="191"/>
        <end position="208"/>
    </location>
</feature>
<dbReference type="OrthoDB" id="9812980at2"/>
<evidence type="ECO:0000259" key="7">
    <source>
        <dbReference type="Pfam" id="PF09335"/>
    </source>
</evidence>
<feature type="domain" description="VTT" evidence="7">
    <location>
        <begin position="66"/>
        <end position="181"/>
    </location>
</feature>
<evidence type="ECO:0000313" key="8">
    <source>
        <dbReference type="EMBL" id="AEE95825.1"/>
    </source>
</evidence>
<evidence type="ECO:0000256" key="4">
    <source>
        <dbReference type="ARBA" id="ARBA00022989"/>
    </source>
</evidence>
<proteinExistence type="inferred from homology"/>
<keyword evidence="4 6" id="KW-1133">Transmembrane helix</keyword>
<dbReference type="PANTHER" id="PTHR12677">
    <property type="entry name" value="GOLGI APPARATUS MEMBRANE PROTEIN TVP38-RELATED"/>
    <property type="match status" value="1"/>
</dbReference>
<dbReference type="eggNOG" id="COG0398">
    <property type="taxonomic scope" value="Bacteria"/>
</dbReference>
<keyword evidence="3 6" id="KW-0812">Transmembrane</keyword>
<reference evidence="8 9" key="2">
    <citation type="journal article" date="2011" name="Stand. Genomic Sci.">
        <title>Complete genome sequence of Mahella australiensis type strain (50-1 BON).</title>
        <authorList>
            <person name="Sikorski J."/>
            <person name="Teshima H."/>
            <person name="Nolan M."/>
            <person name="Lucas S."/>
            <person name="Hammon N."/>
            <person name="Deshpande S."/>
            <person name="Cheng J.F."/>
            <person name="Pitluck S."/>
            <person name="Liolios K."/>
            <person name="Pagani I."/>
            <person name="Ivanova N."/>
            <person name="Huntemann M."/>
            <person name="Mavromatis K."/>
            <person name="Ovchinikova G."/>
            <person name="Pati A."/>
            <person name="Tapia R."/>
            <person name="Han C."/>
            <person name="Goodwin L."/>
            <person name="Chen A."/>
            <person name="Palaniappan K."/>
            <person name="Land M."/>
            <person name="Hauser L."/>
            <person name="Ngatchou-Djao O.D."/>
            <person name="Rohde M."/>
            <person name="Pukall R."/>
            <person name="Spring S."/>
            <person name="Abt B."/>
            <person name="Goker M."/>
            <person name="Detter J.C."/>
            <person name="Woyke T."/>
            <person name="Bristow J."/>
            <person name="Markowitz V."/>
            <person name="Hugenholtz P."/>
            <person name="Eisen J.A."/>
            <person name="Kyrpides N.C."/>
            <person name="Klenk H.P."/>
            <person name="Lapidus A."/>
        </authorList>
    </citation>
    <scope>NUCLEOTIDE SEQUENCE [LARGE SCALE GENOMIC DNA]</scope>
    <source>
        <strain evidence="9">DSM 15567 / CIP 107919 / 50-1 BON</strain>
    </source>
</reference>
<protein>
    <recommendedName>
        <fullName evidence="6">TVP38/TMEM64 family membrane protein</fullName>
    </recommendedName>
</protein>
<evidence type="ECO:0000256" key="2">
    <source>
        <dbReference type="ARBA" id="ARBA00022475"/>
    </source>
</evidence>
<comment type="subcellular location">
    <subcellularLocation>
        <location evidence="1 6">Cell membrane</location>
        <topology evidence="1 6">Multi-pass membrane protein</topology>
    </subcellularLocation>
</comment>
<keyword evidence="2 6" id="KW-1003">Cell membrane</keyword>
<keyword evidence="5 6" id="KW-0472">Membrane</keyword>
<feature type="transmembrane region" description="Helical" evidence="6">
    <location>
        <begin position="51"/>
        <end position="78"/>
    </location>
</feature>
<feature type="transmembrane region" description="Helical" evidence="6">
    <location>
        <begin position="12"/>
        <end position="30"/>
    </location>
</feature>
<feature type="transmembrane region" description="Helical" evidence="6">
    <location>
        <begin position="130"/>
        <end position="152"/>
    </location>
</feature>
<dbReference type="RefSeq" id="WP_013780258.1">
    <property type="nucleotide sequence ID" value="NC_015520.1"/>
</dbReference>
<keyword evidence="9" id="KW-1185">Reference proteome</keyword>
<comment type="similarity">
    <text evidence="6">Belongs to the TVP38/TMEM64 family.</text>
</comment>
<organism evidence="8 9">
    <name type="scientific">Mahella australiensis (strain DSM 15567 / CIP 107919 / 50-1 BON)</name>
    <dbReference type="NCBI Taxonomy" id="697281"/>
    <lineage>
        <taxon>Bacteria</taxon>
        <taxon>Bacillati</taxon>
        <taxon>Bacillota</taxon>
        <taxon>Clostridia</taxon>
        <taxon>Thermoanaerobacterales</taxon>
        <taxon>Thermoanaerobacterales Family IV. Incertae Sedis</taxon>
        <taxon>Mahella</taxon>
    </lineage>
</organism>
<feature type="transmembrane region" description="Helical" evidence="6">
    <location>
        <begin position="84"/>
        <end position="102"/>
    </location>
</feature>
<sequence length="225" mass="24984">MRAIWKDIKLYVLIAVVALAAFIIYKYSLLSYLSEENMERIVRAAGPWGPLVFIGINVLRPLLLLPVGLFSVVAGVMFGTVYGTIYTSVGVVIGSILAFYIAKYFGRDFIVRHFGDKLNNFDRISSDHGFIIIMLLRITPILPVDAISYGAGLSKISVWDFILGTVIGILPGTFVYVYMGAILRALSIEKIIIAIILFIAAMLIPLIWKDKIKYLISGNNDKKGM</sequence>
<gene>
    <name evidence="8" type="ordered locus">Mahau_0622</name>
</gene>
<evidence type="ECO:0000313" key="9">
    <source>
        <dbReference type="Proteomes" id="UP000008457"/>
    </source>
</evidence>
<evidence type="ECO:0000256" key="5">
    <source>
        <dbReference type="ARBA" id="ARBA00023136"/>
    </source>
</evidence>
<dbReference type="KEGG" id="mas:Mahau_0622"/>